<feature type="compositionally biased region" description="Basic residues" evidence="15">
    <location>
        <begin position="222"/>
        <end position="238"/>
    </location>
</feature>
<keyword evidence="4" id="KW-0597">Phosphoprotein</keyword>
<keyword evidence="9" id="KW-0539">Nucleus</keyword>
<comment type="similarity">
    <text evidence="12">Belongs to the myotilin/palladin family.</text>
</comment>
<keyword evidence="7" id="KW-1015">Disulfide bond</keyword>
<evidence type="ECO:0000313" key="17">
    <source>
        <dbReference type="EMBL" id="KAK5853706.1"/>
    </source>
</evidence>
<comment type="caution">
    <text evidence="17">The sequence shown here is derived from an EMBL/GenBank/DDBJ whole genome shotgun (WGS) entry which is preliminary data.</text>
</comment>
<comment type="subcellular location">
    <subcellularLocation>
        <location evidence="2">Cytoplasm</location>
        <location evidence="2">Myofibril</location>
        <location evidence="2">Sarcomere</location>
        <location evidence="2">Z line</location>
    </subcellularLocation>
    <subcellularLocation>
        <location evidence="1">Nucleus</location>
    </subcellularLocation>
</comment>
<feature type="region of interest" description="Disordered" evidence="15">
    <location>
        <begin position="863"/>
        <end position="964"/>
    </location>
</feature>
<evidence type="ECO:0000256" key="2">
    <source>
        <dbReference type="ARBA" id="ARBA00004216"/>
    </source>
</evidence>
<feature type="compositionally biased region" description="Pro residues" evidence="15">
    <location>
        <begin position="1053"/>
        <end position="1081"/>
    </location>
</feature>
<dbReference type="GO" id="GO:0004672">
    <property type="term" value="F:protein kinase activity"/>
    <property type="evidence" value="ECO:0007669"/>
    <property type="project" value="TreeGrafter"/>
</dbReference>
<dbReference type="SMART" id="SM00408">
    <property type="entry name" value="IGc2"/>
    <property type="match status" value="5"/>
</dbReference>
<keyword evidence="3" id="KW-0963">Cytoplasm</keyword>
<dbReference type="GO" id="GO:0005634">
    <property type="term" value="C:nucleus"/>
    <property type="evidence" value="ECO:0007669"/>
    <property type="project" value="UniProtKB-SubCell"/>
</dbReference>
<evidence type="ECO:0000256" key="15">
    <source>
        <dbReference type="SAM" id="MobiDB-lite"/>
    </source>
</evidence>
<feature type="domain" description="Ig-like" evidence="16">
    <location>
        <begin position="1520"/>
        <end position="1604"/>
    </location>
</feature>
<dbReference type="GO" id="GO:0003779">
    <property type="term" value="F:actin binding"/>
    <property type="evidence" value="ECO:0007669"/>
    <property type="project" value="UniProtKB-KW"/>
</dbReference>
<dbReference type="SUPFAM" id="SSF48726">
    <property type="entry name" value="Immunoglobulin"/>
    <property type="match status" value="5"/>
</dbReference>
<dbReference type="InterPro" id="IPR013098">
    <property type="entry name" value="Ig_I-set"/>
</dbReference>
<evidence type="ECO:0000256" key="5">
    <source>
        <dbReference type="ARBA" id="ARBA00022737"/>
    </source>
</evidence>
<feature type="compositionally biased region" description="Pro residues" evidence="15">
    <location>
        <begin position="1011"/>
        <end position="1045"/>
    </location>
</feature>
<dbReference type="FunFam" id="2.60.40.10:FF:000256">
    <property type="entry name" value="myopalladin isoform X1"/>
    <property type="match status" value="1"/>
</dbReference>
<dbReference type="SMART" id="SM00409">
    <property type="entry name" value="IG"/>
    <property type="match status" value="5"/>
</dbReference>
<evidence type="ECO:0000256" key="12">
    <source>
        <dbReference type="ARBA" id="ARBA00061540"/>
    </source>
</evidence>
<proteinExistence type="inferred from homology"/>
<evidence type="ECO:0000256" key="10">
    <source>
        <dbReference type="ARBA" id="ARBA00023319"/>
    </source>
</evidence>
<dbReference type="Proteomes" id="UP001346869">
    <property type="component" value="Unassembled WGS sequence"/>
</dbReference>
<keyword evidence="6" id="KW-0175">Coiled coil</keyword>
<evidence type="ECO:0000256" key="13">
    <source>
        <dbReference type="ARBA" id="ARBA00065479"/>
    </source>
</evidence>
<dbReference type="PANTHER" id="PTHR47633">
    <property type="entry name" value="IMMUNOGLOBULIN"/>
    <property type="match status" value="1"/>
</dbReference>
<dbReference type="GO" id="GO:0030018">
    <property type="term" value="C:Z disc"/>
    <property type="evidence" value="ECO:0007669"/>
    <property type="project" value="UniProtKB-SubCell"/>
</dbReference>
<feature type="compositionally biased region" description="Polar residues" evidence="15">
    <location>
        <begin position="1384"/>
        <end position="1397"/>
    </location>
</feature>
<protein>
    <recommendedName>
        <fullName evidence="14">Myopalladin</fullName>
    </recommendedName>
</protein>
<evidence type="ECO:0000256" key="1">
    <source>
        <dbReference type="ARBA" id="ARBA00004123"/>
    </source>
</evidence>
<feature type="compositionally biased region" description="Polar residues" evidence="15">
    <location>
        <begin position="712"/>
        <end position="738"/>
    </location>
</feature>
<feature type="compositionally biased region" description="Polar residues" evidence="15">
    <location>
        <begin position="1117"/>
        <end position="1128"/>
    </location>
</feature>
<dbReference type="FunFam" id="2.60.40.10:FF:001108">
    <property type="entry name" value="palladin isoform X2"/>
    <property type="match status" value="1"/>
</dbReference>
<evidence type="ECO:0000256" key="11">
    <source>
        <dbReference type="ARBA" id="ARBA00058480"/>
    </source>
</evidence>
<keyword evidence="10" id="KW-0393">Immunoglobulin domain</keyword>
<dbReference type="InterPro" id="IPR003598">
    <property type="entry name" value="Ig_sub2"/>
</dbReference>
<sequence>MQENNIEQPQSLSQLLRENYLAEARAQQRHSEMSRSDASSSRLQIYGSLKGKAEDSGAHNDPTFTDLSAFLSQEELDESVNLAQKAIGHEPREEMAEVRASVAPLTQSTSSSASSSELTSVPFANPSPAPSAVPSMVPFTQPAPELRELQHATFTPDRKVHKASARQENTFRNTRGTGEGFNDIERSAKNAPYGMETQSKKEFLNKAADFIEELSSLFKANSSKRARPRGCKPHRSRNQNKSLVDGEGSLGLGPENRERSPMPLEAEAEVVVEEERPSPAVSHQPEAQLDSGIGHMEFQDSRITEEQQCNSVSQEAAEVAESCPPTETPYPAESACEPPCFIQKLKSREVAEGSKVQLDCIVRGLPVPEVRWFCEGKELENCPDIQIITDGEHHSLVIAEAFEEDTGRYSCFASNFYGTDSTSAEIYVEGTTSSDSDGEQRFEHVAQQQKRSSPSSSQALSAEKEDPPSYPAATIEEPAEPIVSAQTNQIIPEPILPVRTSATILSVPEPLKASAAFPAQQEPTVEEPTVSYVQVFPTLSPGDTGLSEAFHEASASVTSPPPPVQTPAAEPPSLPLNSGVSSVLSPPIQTLQLESQTSNYTYPQVLNGQPIMAAPVFTKSLQDLLVSEGQLVVLECRVKGVPFPRVDWHRDGAFIEDSPELRILKKKPRSPAESEEICSLVITEVFPEDSGIFTCTASNNYGTVSSTAALRVTGNGSNSNHMRPSSNLTLEPNQSQEPSPAPAVNLQPEVTVTSSIKPHSSTIRLDPLISSSVRLDPLSTSTLRLDPLGSSMLRPDPFRCSLPSLEPSSLINSFNSRSNSTPNLDPVNLHHNHPVSSGAAPEPQISRQVLSYLKPFTSPFSAGTVAEHEASTPSMTPPDTSATVKVTPNHQNGSLIVLPLPDPPPNSCLKTGAQTKPKHSRSGSRRVHFRLPEEEEQSDASSSQCEEESNMSGNKGPPPVLAKPKLDPVQLQILHNQVLMEQQQDTEPPAHPHPQPLTQPKHHPQTQPQPQLQPPSLPQSQPLPQPQPQPQSPPHPQPQSQPLPQPHHHPQPQSQPQPQSHPHPQPQSHPQSHPHPQPQSHPQPQIQIQPAVQTSSEGPIWSPRMERDPRAPPFQPHLTSNTPPQQMPHSAPVLTSAPQAPSLSSAPPLSTTFSPLPNTLSSPPSIPQLMTSSLVTSPPPAPQLKTAPPVSIAPVTQMNTIHASHLNLTPAALTKSPPTPQFFSPLAPKFSAALTDLTSVTSPAPFLRSTHASLMNLTPTSHSFSYARPKEFIAAQSFSPVRSPSPTESPVPLLQELAAELNSSAASSPTFPPFSPPPRTFSTRVIKSPTSPPSLVSSPTPVSPPYLNSMYAMRTQSPPQASSPTSSSSTSSPIQNPVAFLSSVLPSLTPSQPTNSMGLPKGAPIGLKKSMQKTRIPSYEDIRESRESILQDIEKKLRLRDDTQHFAHQQKLSNEGKTASRLLGPNIPATVINYDKEYKVSNFEQRLMSEIEFRLERTPVEESDDEVQHDDVPTGRCIAPILDKKLKNYRAMEGVPVTFSCKVVGIPFPKVYWFKDGKQVLRKNVHYKKIREGDGTCALHIESTTQDDDGNYTIMASNPQGRISCSGHLIVQTGPPRNRMAPISSQRVRARIQEVESEQTQERFFQPHFLQAPGDMLAHEGRLCRLDCKVSGLPNPELMWLVNGRPIYPDLLHKMLVRENGVHSLVIDPLTQNDAGTYTCIASNKAGQSSFSLELKVVEKEMKHPPEFVEKLQNMGIPDGTPVRLECRVVGMPPPLIFWKKDNETIPRTKNRISMTQDATGYVCLLIQPTTKEDAGWYTVSAKNEAGIASCTCRLDIYAQWHQSIPAPMKKAPRTGSRYAALTGQGLDIKSAFPTSDNNPILFSSSPREAMLESEEL</sequence>
<comment type="function">
    <text evidence="11">Component of the sarcomere that tethers together nebulin (skeletal muscle) and nebulette (cardiac muscle) to alpha-actinin, at the Z lines.</text>
</comment>
<feature type="region of interest" description="Disordered" evidence="15">
    <location>
        <begin position="221"/>
        <end position="260"/>
    </location>
</feature>
<keyword evidence="5" id="KW-0677">Repeat</keyword>
<dbReference type="InterPro" id="IPR036179">
    <property type="entry name" value="Ig-like_dom_sf"/>
</dbReference>
<dbReference type="Gene3D" id="2.60.40.10">
    <property type="entry name" value="Immunoglobulins"/>
    <property type="match status" value="5"/>
</dbReference>
<dbReference type="PANTHER" id="PTHR47633:SF4">
    <property type="entry name" value="MYOPALLADIN ISOFORM X1"/>
    <property type="match status" value="1"/>
</dbReference>
<feature type="compositionally biased region" description="Low complexity" evidence="15">
    <location>
        <begin position="106"/>
        <end position="124"/>
    </location>
</feature>
<feature type="compositionally biased region" description="Low complexity" evidence="15">
    <location>
        <begin position="1134"/>
        <end position="1163"/>
    </location>
</feature>
<dbReference type="EMBL" id="JAUZQC010000019">
    <property type="protein sequence ID" value="KAK5853706.1"/>
    <property type="molecule type" value="Genomic_DNA"/>
</dbReference>
<feature type="compositionally biased region" description="Low complexity" evidence="15">
    <location>
        <begin position="1355"/>
        <end position="1373"/>
    </location>
</feature>
<dbReference type="FunFam" id="2.60.40.10:FF:000761">
    <property type="entry name" value="palladin isoform X2"/>
    <property type="match status" value="1"/>
</dbReference>
<dbReference type="FunFam" id="2.60.40.10:FF:000032">
    <property type="entry name" value="palladin isoform X1"/>
    <property type="match status" value="1"/>
</dbReference>
<organism evidence="17 18">
    <name type="scientific">Eleginops maclovinus</name>
    <name type="common">Patagonian blennie</name>
    <name type="synonym">Eleginus maclovinus</name>
    <dbReference type="NCBI Taxonomy" id="56733"/>
    <lineage>
        <taxon>Eukaryota</taxon>
        <taxon>Metazoa</taxon>
        <taxon>Chordata</taxon>
        <taxon>Craniata</taxon>
        <taxon>Vertebrata</taxon>
        <taxon>Euteleostomi</taxon>
        <taxon>Actinopterygii</taxon>
        <taxon>Neopterygii</taxon>
        <taxon>Teleostei</taxon>
        <taxon>Neoteleostei</taxon>
        <taxon>Acanthomorphata</taxon>
        <taxon>Eupercaria</taxon>
        <taxon>Perciformes</taxon>
        <taxon>Notothenioidei</taxon>
        <taxon>Eleginopidae</taxon>
        <taxon>Eleginops</taxon>
    </lineage>
</organism>
<feature type="domain" description="Ig-like" evidence="16">
    <location>
        <begin position="1647"/>
        <end position="1738"/>
    </location>
</feature>
<feature type="region of interest" description="Disordered" evidence="15">
    <location>
        <begin position="980"/>
        <end position="1188"/>
    </location>
</feature>
<feature type="compositionally biased region" description="Basic residues" evidence="15">
    <location>
        <begin position="916"/>
        <end position="929"/>
    </location>
</feature>
<dbReference type="InterPro" id="IPR007110">
    <property type="entry name" value="Ig-like_dom"/>
</dbReference>
<comment type="subunit">
    <text evidence="13">Interacts with TTN/titin, NEB, NEBL, ACTN2 and CARP.</text>
</comment>
<feature type="compositionally biased region" description="Low complexity" evidence="15">
    <location>
        <begin position="446"/>
        <end position="461"/>
    </location>
</feature>
<feature type="compositionally biased region" description="Polar residues" evidence="15">
    <location>
        <begin position="871"/>
        <end position="894"/>
    </location>
</feature>
<reference evidence="17 18" key="1">
    <citation type="journal article" date="2023" name="Genes (Basel)">
        <title>Chromosome-Level Genome Assembly and Circadian Gene Repertoire of the Patagonia Blennie Eleginops maclovinus-The Closest Ancestral Proxy of Antarctic Cryonotothenioids.</title>
        <authorList>
            <person name="Cheng C.C."/>
            <person name="Rivera-Colon A.G."/>
            <person name="Minhas B.F."/>
            <person name="Wilson L."/>
            <person name="Rayamajhi N."/>
            <person name="Vargas-Chacoff L."/>
            <person name="Catchen J.M."/>
        </authorList>
    </citation>
    <scope>NUCLEOTIDE SEQUENCE [LARGE SCALE GENOMIC DNA]</scope>
    <source>
        <strain evidence="17">JMC-PN-2008</strain>
    </source>
</reference>
<feature type="region of interest" description="Disordered" evidence="15">
    <location>
        <begin position="1305"/>
        <end position="1405"/>
    </location>
</feature>
<feature type="region of interest" description="Disordered" evidence="15">
    <location>
        <begin position="155"/>
        <end position="183"/>
    </location>
</feature>
<feature type="domain" description="Ig-like" evidence="16">
    <location>
        <begin position="615"/>
        <end position="711"/>
    </location>
</feature>
<accession>A0AAN8A7B9</accession>
<evidence type="ECO:0000256" key="7">
    <source>
        <dbReference type="ARBA" id="ARBA00023157"/>
    </source>
</evidence>
<evidence type="ECO:0000256" key="4">
    <source>
        <dbReference type="ARBA" id="ARBA00022553"/>
    </source>
</evidence>
<feature type="domain" description="Ig-like" evidence="16">
    <location>
        <begin position="339"/>
        <end position="429"/>
    </location>
</feature>
<feature type="region of interest" description="Disordered" evidence="15">
    <location>
        <begin position="90"/>
        <end position="139"/>
    </location>
</feature>
<gene>
    <name evidence="17" type="ORF">PBY51_014838</name>
</gene>
<feature type="region of interest" description="Disordered" evidence="15">
    <location>
        <begin position="23"/>
        <end position="65"/>
    </location>
</feature>
<feature type="compositionally biased region" description="Polar residues" evidence="15">
    <location>
        <begin position="166"/>
        <end position="176"/>
    </location>
</feature>
<feature type="region of interest" description="Disordered" evidence="15">
    <location>
        <begin position="430"/>
        <end position="473"/>
    </location>
</feature>
<evidence type="ECO:0000259" key="16">
    <source>
        <dbReference type="PROSITE" id="PS50835"/>
    </source>
</evidence>
<evidence type="ECO:0000256" key="9">
    <source>
        <dbReference type="ARBA" id="ARBA00023242"/>
    </source>
</evidence>
<evidence type="ECO:0000256" key="14">
    <source>
        <dbReference type="ARBA" id="ARBA00070767"/>
    </source>
</evidence>
<keyword evidence="8" id="KW-0009">Actin-binding</keyword>
<reference evidence="17 18" key="2">
    <citation type="journal article" date="2023" name="Mol. Biol. Evol.">
        <title>Genomics of Secondarily Temperate Adaptation in the Only Non-Antarctic Icefish.</title>
        <authorList>
            <person name="Rivera-Colon A.G."/>
            <person name="Rayamajhi N."/>
            <person name="Minhas B.F."/>
            <person name="Madrigal G."/>
            <person name="Bilyk K.T."/>
            <person name="Yoon V."/>
            <person name="Hune M."/>
            <person name="Gregory S."/>
            <person name="Cheng C.H.C."/>
            <person name="Catchen J.M."/>
        </authorList>
    </citation>
    <scope>NUCLEOTIDE SEQUENCE [LARGE SCALE GENOMIC DNA]</scope>
    <source>
        <strain evidence="17">JMC-PN-2008</strain>
    </source>
</reference>
<evidence type="ECO:0000256" key="8">
    <source>
        <dbReference type="ARBA" id="ARBA00023203"/>
    </source>
</evidence>
<name>A0AAN8A7B9_ELEMC</name>
<feature type="region of interest" description="Disordered" evidence="15">
    <location>
        <begin position="816"/>
        <end position="842"/>
    </location>
</feature>
<evidence type="ECO:0000256" key="3">
    <source>
        <dbReference type="ARBA" id="ARBA00022490"/>
    </source>
</evidence>
<dbReference type="InterPro" id="IPR013783">
    <property type="entry name" value="Ig-like_fold"/>
</dbReference>
<dbReference type="FunFam" id="2.60.40.10:FF:000399">
    <property type="entry name" value="myopalladin isoform X1"/>
    <property type="match status" value="1"/>
</dbReference>
<feature type="compositionally biased region" description="Pro residues" evidence="15">
    <location>
        <begin position="1310"/>
        <end position="1319"/>
    </location>
</feature>
<dbReference type="Pfam" id="PF07679">
    <property type="entry name" value="I-set"/>
    <property type="match status" value="5"/>
</dbReference>
<dbReference type="InterPro" id="IPR003599">
    <property type="entry name" value="Ig_sub"/>
</dbReference>
<feature type="region of interest" description="Disordered" evidence="15">
    <location>
        <begin position="712"/>
        <end position="744"/>
    </location>
</feature>
<keyword evidence="18" id="KW-1185">Reference proteome</keyword>
<evidence type="ECO:0000313" key="18">
    <source>
        <dbReference type="Proteomes" id="UP001346869"/>
    </source>
</evidence>
<dbReference type="PROSITE" id="PS50835">
    <property type="entry name" value="IG_LIKE"/>
    <property type="match status" value="5"/>
</dbReference>
<evidence type="ECO:0000256" key="6">
    <source>
        <dbReference type="ARBA" id="ARBA00023054"/>
    </source>
</evidence>
<feature type="domain" description="Ig-like" evidence="16">
    <location>
        <begin position="1746"/>
        <end position="1836"/>
    </location>
</feature>